<dbReference type="OrthoDB" id="205623at2759"/>
<organism evidence="5 6">
    <name type="scientific">Mikania micrantha</name>
    <name type="common">bitter vine</name>
    <dbReference type="NCBI Taxonomy" id="192012"/>
    <lineage>
        <taxon>Eukaryota</taxon>
        <taxon>Viridiplantae</taxon>
        <taxon>Streptophyta</taxon>
        <taxon>Embryophyta</taxon>
        <taxon>Tracheophyta</taxon>
        <taxon>Spermatophyta</taxon>
        <taxon>Magnoliopsida</taxon>
        <taxon>eudicotyledons</taxon>
        <taxon>Gunneridae</taxon>
        <taxon>Pentapetalae</taxon>
        <taxon>asterids</taxon>
        <taxon>campanulids</taxon>
        <taxon>Asterales</taxon>
        <taxon>Asteraceae</taxon>
        <taxon>Asteroideae</taxon>
        <taxon>Heliantheae alliance</taxon>
        <taxon>Eupatorieae</taxon>
        <taxon>Mikania</taxon>
    </lineage>
</organism>
<dbReference type="EC" id="2.8.2.-" evidence="3"/>
<dbReference type="GO" id="GO:0008146">
    <property type="term" value="F:sulfotransferase activity"/>
    <property type="evidence" value="ECO:0007669"/>
    <property type="project" value="InterPro"/>
</dbReference>
<proteinExistence type="inferred from homology"/>
<protein>
    <recommendedName>
        <fullName evidence="3">Sulfotransferase</fullName>
        <ecNumber evidence="3">2.8.2.-</ecNumber>
    </recommendedName>
</protein>
<comment type="similarity">
    <text evidence="1 3">Belongs to the sulfotransferase 1 family.</text>
</comment>
<keyword evidence="2 3" id="KW-0808">Transferase</keyword>
<sequence>METTKTEVKCDKEMEELIKRLPQHNCRWLKGTFILYKYQDFWCLENVLKEIISAQQSFKARSNDVFLCSYPKSGTTWLKALVFSIITRENFVKSMSPLLTTLPHDCIPSIGRANLHQIQQYQNKSCFTTPISTHIPHHSLPESILTSNCKMVYIYRNMKDVIVSYYHFVREMSKLSMEDAPFEEAFDEFYHGISYFGSYVNHILGYRKASLERPKMFHLIKYEDMKSNPTNNVKRLAEFIGHPFTIEEEKAGVIENIIKLCSFENLSNLEVNKSGSSKIFPVGNRLYFRKAEVGDWKNYFTDEMSEKIDKLIDEKLSGTGLVLK</sequence>
<dbReference type="Gene3D" id="3.40.50.300">
    <property type="entry name" value="P-loop containing nucleotide triphosphate hydrolases"/>
    <property type="match status" value="1"/>
</dbReference>
<dbReference type="InterPro" id="IPR000863">
    <property type="entry name" value="Sulfotransferase_dom"/>
</dbReference>
<evidence type="ECO:0000256" key="3">
    <source>
        <dbReference type="RuleBase" id="RU361155"/>
    </source>
</evidence>
<reference evidence="5 6" key="1">
    <citation type="submission" date="2019-05" db="EMBL/GenBank/DDBJ databases">
        <title>Mikania micrantha, genome provides insights into the molecular mechanism of rapid growth.</title>
        <authorList>
            <person name="Liu B."/>
        </authorList>
    </citation>
    <scope>NUCLEOTIDE SEQUENCE [LARGE SCALE GENOMIC DNA]</scope>
    <source>
        <strain evidence="5">NLD-2019</strain>
        <tissue evidence="5">Leaf</tissue>
    </source>
</reference>
<evidence type="ECO:0000256" key="1">
    <source>
        <dbReference type="ARBA" id="ARBA00005771"/>
    </source>
</evidence>
<evidence type="ECO:0000313" key="5">
    <source>
        <dbReference type="EMBL" id="KAD2806086.1"/>
    </source>
</evidence>
<dbReference type="Pfam" id="PF00685">
    <property type="entry name" value="Sulfotransfer_1"/>
    <property type="match status" value="1"/>
</dbReference>
<dbReference type="InterPro" id="IPR027417">
    <property type="entry name" value="P-loop_NTPase"/>
</dbReference>
<keyword evidence="6" id="KW-1185">Reference proteome</keyword>
<dbReference type="PANTHER" id="PTHR11783">
    <property type="entry name" value="SULFOTRANSFERASE SULT"/>
    <property type="match status" value="1"/>
</dbReference>
<evidence type="ECO:0000313" key="6">
    <source>
        <dbReference type="Proteomes" id="UP000326396"/>
    </source>
</evidence>
<dbReference type="EMBL" id="SZYD01000018">
    <property type="protein sequence ID" value="KAD2806086.1"/>
    <property type="molecule type" value="Genomic_DNA"/>
</dbReference>
<dbReference type="SUPFAM" id="SSF52540">
    <property type="entry name" value="P-loop containing nucleoside triphosphate hydrolases"/>
    <property type="match status" value="1"/>
</dbReference>
<accession>A0A5N6LWV3</accession>
<evidence type="ECO:0000256" key="2">
    <source>
        <dbReference type="ARBA" id="ARBA00022679"/>
    </source>
</evidence>
<feature type="domain" description="Sulfotransferase" evidence="4">
    <location>
        <begin position="63"/>
        <end position="320"/>
    </location>
</feature>
<dbReference type="Proteomes" id="UP000326396">
    <property type="component" value="Linkage Group LG8"/>
</dbReference>
<comment type="caution">
    <text evidence="5">The sequence shown here is derived from an EMBL/GenBank/DDBJ whole genome shotgun (WGS) entry which is preliminary data.</text>
</comment>
<name>A0A5N6LWV3_9ASTR</name>
<gene>
    <name evidence="5" type="ORF">E3N88_39463</name>
</gene>
<evidence type="ECO:0000259" key="4">
    <source>
        <dbReference type="Pfam" id="PF00685"/>
    </source>
</evidence>
<dbReference type="AlphaFoldDB" id="A0A5N6LWV3"/>